<name>A0A8S5PT21_9CAUD</name>
<proteinExistence type="predicted"/>
<reference evidence="1" key="1">
    <citation type="journal article" date="2021" name="Proc. Natl. Acad. Sci. U.S.A.">
        <title>A Catalog of Tens of Thousands of Viruses from Human Metagenomes Reveals Hidden Associations with Chronic Diseases.</title>
        <authorList>
            <person name="Tisza M.J."/>
            <person name="Buck C.B."/>
        </authorList>
    </citation>
    <scope>NUCLEOTIDE SEQUENCE</scope>
    <source>
        <strain evidence="1">CtjhW4</strain>
    </source>
</reference>
<protein>
    <submittedName>
        <fullName evidence="1">Uncharacterized protein</fullName>
    </submittedName>
</protein>
<evidence type="ECO:0000313" key="1">
    <source>
        <dbReference type="EMBL" id="DAE09675.1"/>
    </source>
</evidence>
<dbReference type="EMBL" id="BK015491">
    <property type="protein sequence ID" value="DAE09675.1"/>
    <property type="molecule type" value="Genomic_DNA"/>
</dbReference>
<accession>A0A8S5PT21</accession>
<sequence length="104" mass="11113">MSSVNITASNISQYFTVFNSTYYFVGSGSTFTSNNNGVNNSTAKTTLTAKYDFEKVTFNYSYSSEANYDKLTITIGSTTIANALSGVGNSSWTGAVSKGTIITF</sequence>
<organism evidence="1">
    <name type="scientific">Myoviridae sp. ctjhW4</name>
    <dbReference type="NCBI Taxonomy" id="2825162"/>
    <lineage>
        <taxon>Viruses</taxon>
        <taxon>Duplodnaviria</taxon>
        <taxon>Heunggongvirae</taxon>
        <taxon>Uroviricota</taxon>
        <taxon>Caudoviricetes</taxon>
    </lineage>
</organism>